<dbReference type="Proteomes" id="UP000813824">
    <property type="component" value="Unassembled WGS sequence"/>
</dbReference>
<dbReference type="GO" id="GO:0003735">
    <property type="term" value="F:structural constituent of ribosome"/>
    <property type="evidence" value="ECO:0007669"/>
    <property type="project" value="InterPro"/>
</dbReference>
<organism evidence="6 7">
    <name type="scientific">Cristinia sonorae</name>
    <dbReference type="NCBI Taxonomy" id="1940300"/>
    <lineage>
        <taxon>Eukaryota</taxon>
        <taxon>Fungi</taxon>
        <taxon>Dikarya</taxon>
        <taxon>Basidiomycota</taxon>
        <taxon>Agaricomycotina</taxon>
        <taxon>Agaricomycetes</taxon>
        <taxon>Agaricomycetidae</taxon>
        <taxon>Agaricales</taxon>
        <taxon>Pleurotineae</taxon>
        <taxon>Stephanosporaceae</taxon>
        <taxon>Cristinia</taxon>
    </lineage>
</organism>
<dbReference type="Gene3D" id="3.90.930.12">
    <property type="entry name" value="Ribosomal protein L6, alpha-beta domain"/>
    <property type="match status" value="2"/>
</dbReference>
<dbReference type="GO" id="GO:0006412">
    <property type="term" value="P:translation"/>
    <property type="evidence" value="ECO:0007669"/>
    <property type="project" value="InterPro"/>
</dbReference>
<keyword evidence="2 4" id="KW-0689">Ribosomal protein</keyword>
<keyword evidence="3 4" id="KW-0687">Ribonucleoprotein</keyword>
<gene>
    <name evidence="6" type="ORF">BXZ70DRAFT_595230</name>
</gene>
<evidence type="ECO:0000256" key="3">
    <source>
        <dbReference type="ARBA" id="ARBA00023274"/>
    </source>
</evidence>
<reference evidence="6" key="1">
    <citation type="journal article" date="2021" name="New Phytol.">
        <title>Evolutionary innovations through gain and loss of genes in the ectomycorrhizal Boletales.</title>
        <authorList>
            <person name="Wu G."/>
            <person name="Miyauchi S."/>
            <person name="Morin E."/>
            <person name="Kuo A."/>
            <person name="Drula E."/>
            <person name="Varga T."/>
            <person name="Kohler A."/>
            <person name="Feng B."/>
            <person name="Cao Y."/>
            <person name="Lipzen A."/>
            <person name="Daum C."/>
            <person name="Hundley H."/>
            <person name="Pangilinan J."/>
            <person name="Johnson J."/>
            <person name="Barry K."/>
            <person name="LaButti K."/>
            <person name="Ng V."/>
            <person name="Ahrendt S."/>
            <person name="Min B."/>
            <person name="Choi I.G."/>
            <person name="Park H."/>
            <person name="Plett J.M."/>
            <person name="Magnuson J."/>
            <person name="Spatafora J.W."/>
            <person name="Nagy L.G."/>
            <person name="Henrissat B."/>
            <person name="Grigoriev I.V."/>
            <person name="Yang Z.L."/>
            <person name="Xu J."/>
            <person name="Martin F.M."/>
        </authorList>
    </citation>
    <scope>NUCLEOTIDE SEQUENCE</scope>
    <source>
        <strain evidence="6">KKN 215</strain>
    </source>
</reference>
<dbReference type="PIRSF" id="PIRSF002162">
    <property type="entry name" value="Ribosomal_L6"/>
    <property type="match status" value="1"/>
</dbReference>
<name>A0A8K0UWF7_9AGAR</name>
<comment type="caution">
    <text evidence="6">The sequence shown here is derived from an EMBL/GenBank/DDBJ whole genome shotgun (WGS) entry which is preliminary data.</text>
</comment>
<evidence type="ECO:0000313" key="7">
    <source>
        <dbReference type="Proteomes" id="UP000813824"/>
    </source>
</evidence>
<dbReference type="Pfam" id="PF00347">
    <property type="entry name" value="Ribosomal_L6"/>
    <property type="match status" value="1"/>
</dbReference>
<dbReference type="InterPro" id="IPR036789">
    <property type="entry name" value="Ribosomal_uL6-like_a/b-dom_sf"/>
</dbReference>
<evidence type="ECO:0000313" key="6">
    <source>
        <dbReference type="EMBL" id="KAH8104561.1"/>
    </source>
</evidence>
<evidence type="ECO:0000256" key="1">
    <source>
        <dbReference type="ARBA" id="ARBA00009356"/>
    </source>
</evidence>
<sequence length="217" mass="23916">MLPRLHQLRPALRAFSSSAASHAHVSNIGKKPITIPPAVTITSTTSPAHELSIQGPLGTTTIPLHPFTQLSYPEPQQLAVAVEDPKQKKQRSMWGTTRTLIQNAIVGMTEGFNTTIYLVGVGYRAAIEDDPRGVRPGWSGKRLNMRVGFSHMVFVPIPDYITATMINPTRIGVSCTDKQKLGLFAAKVRKWRPPEPYKGKGIFVGNEQIRIKAVKKK</sequence>
<evidence type="ECO:0000256" key="2">
    <source>
        <dbReference type="ARBA" id="ARBA00022980"/>
    </source>
</evidence>
<dbReference type="PRINTS" id="PR00059">
    <property type="entry name" value="RIBOSOMALL6"/>
</dbReference>
<dbReference type="GO" id="GO:0005762">
    <property type="term" value="C:mitochondrial large ribosomal subunit"/>
    <property type="evidence" value="ECO:0007669"/>
    <property type="project" value="TreeGrafter"/>
</dbReference>
<dbReference type="InterPro" id="IPR020040">
    <property type="entry name" value="Ribosomal_uL6_a/b-dom"/>
</dbReference>
<dbReference type="InterPro" id="IPR019906">
    <property type="entry name" value="Ribosomal_uL6_bac-type"/>
</dbReference>
<keyword evidence="7" id="KW-1185">Reference proteome</keyword>
<dbReference type="EMBL" id="JAEVFJ010000005">
    <property type="protein sequence ID" value="KAH8104561.1"/>
    <property type="molecule type" value="Genomic_DNA"/>
</dbReference>
<evidence type="ECO:0000259" key="5">
    <source>
        <dbReference type="Pfam" id="PF00347"/>
    </source>
</evidence>
<dbReference type="InterPro" id="IPR000702">
    <property type="entry name" value="Ribosomal_uL6-like"/>
</dbReference>
<evidence type="ECO:0000256" key="4">
    <source>
        <dbReference type="RuleBase" id="RU003869"/>
    </source>
</evidence>
<dbReference type="SUPFAM" id="SSF56053">
    <property type="entry name" value="Ribosomal protein L6"/>
    <property type="match status" value="2"/>
</dbReference>
<dbReference type="PANTHER" id="PTHR11655">
    <property type="entry name" value="60S/50S RIBOSOMAL PROTEIN L6/L9"/>
    <property type="match status" value="1"/>
</dbReference>
<dbReference type="PROSITE" id="PS00525">
    <property type="entry name" value="RIBOSOMAL_L6_1"/>
    <property type="match status" value="1"/>
</dbReference>
<proteinExistence type="inferred from homology"/>
<feature type="domain" description="Large ribosomal subunit protein uL6 alpha-beta" evidence="5">
    <location>
        <begin position="129"/>
        <end position="202"/>
    </location>
</feature>
<dbReference type="GO" id="GO:0019843">
    <property type="term" value="F:rRNA binding"/>
    <property type="evidence" value="ECO:0007669"/>
    <property type="project" value="InterPro"/>
</dbReference>
<dbReference type="PANTHER" id="PTHR11655:SF14">
    <property type="entry name" value="LARGE RIBOSOMAL SUBUNIT PROTEIN UL6M"/>
    <property type="match status" value="1"/>
</dbReference>
<protein>
    <submittedName>
        <fullName evidence="6">Ribosomal protein L6</fullName>
    </submittedName>
</protein>
<accession>A0A8K0UWF7</accession>
<dbReference type="InterPro" id="IPR002358">
    <property type="entry name" value="Ribosomal_uL6_CS"/>
</dbReference>
<comment type="similarity">
    <text evidence="1 4">Belongs to the universal ribosomal protein uL6 family.</text>
</comment>
<dbReference type="AlphaFoldDB" id="A0A8K0UWF7"/>
<dbReference type="OrthoDB" id="540873at2759"/>